<dbReference type="AlphaFoldDB" id="C9LS17"/>
<proteinExistence type="predicted"/>
<sequence length="66" mass="7786">MFGEEGYSAWFVKHDKAPIYNEQEKDKTIYVLPDTPTKKKARGYGRVLFSFGIEKTPLLCQNWERE</sequence>
<accession>C9LS17</accession>
<evidence type="ECO:0000313" key="2">
    <source>
        <dbReference type="Proteomes" id="UP000003505"/>
    </source>
</evidence>
<gene>
    <name evidence="1" type="ORF">SELSPUOL_00238</name>
</gene>
<name>C9LS17_SELS3</name>
<evidence type="ECO:0000313" key="1">
    <source>
        <dbReference type="EMBL" id="EEX78346.1"/>
    </source>
</evidence>
<dbReference type="EMBL" id="ACKP02000005">
    <property type="protein sequence ID" value="EEX78346.1"/>
    <property type="molecule type" value="Genomic_DNA"/>
</dbReference>
<reference evidence="1 2" key="1">
    <citation type="submission" date="2009-09" db="EMBL/GenBank/DDBJ databases">
        <authorList>
            <person name="Weinstock G."/>
            <person name="Sodergren E."/>
            <person name="Clifton S."/>
            <person name="Fulton L."/>
            <person name="Fulton B."/>
            <person name="Courtney L."/>
            <person name="Fronick C."/>
            <person name="Harrison M."/>
            <person name="Strong C."/>
            <person name="Farmer C."/>
            <person name="Delahaunty K."/>
            <person name="Markovic C."/>
            <person name="Hall O."/>
            <person name="Minx P."/>
            <person name="Tomlinson C."/>
            <person name="Mitreva M."/>
            <person name="Nelson J."/>
            <person name="Hou S."/>
            <person name="Wollam A."/>
            <person name="Pepin K.H."/>
            <person name="Johnson M."/>
            <person name="Bhonagiri V."/>
            <person name="Nash W.E."/>
            <person name="Warren W."/>
            <person name="Chinwalla A."/>
            <person name="Mardis E.R."/>
            <person name="Wilson R.K."/>
        </authorList>
    </citation>
    <scope>NUCLEOTIDE SEQUENCE [LARGE SCALE GENOMIC DNA]</scope>
    <source>
        <strain evidence="2">ATCC 35185 / DSM 20758 / VPI D19B-28</strain>
    </source>
</reference>
<dbReference type="Proteomes" id="UP000003505">
    <property type="component" value="Unassembled WGS sequence"/>
</dbReference>
<comment type="caution">
    <text evidence="1">The sequence shown here is derived from an EMBL/GenBank/DDBJ whole genome shotgun (WGS) entry which is preliminary data.</text>
</comment>
<protein>
    <submittedName>
        <fullName evidence="1">Uncharacterized protein</fullName>
    </submittedName>
</protein>
<dbReference type="RefSeq" id="WP_006190894.1">
    <property type="nucleotide sequence ID" value="NC_015437.1"/>
</dbReference>
<organism evidence="1 2">
    <name type="scientific">Selenomonas sputigena (strain ATCC 35185 / DSM 20758 / CCUG 44933 / VPI D19B-28)</name>
    <dbReference type="NCBI Taxonomy" id="546271"/>
    <lineage>
        <taxon>Bacteria</taxon>
        <taxon>Bacillati</taxon>
        <taxon>Bacillota</taxon>
        <taxon>Negativicutes</taxon>
        <taxon>Selenomonadales</taxon>
        <taxon>Selenomonadaceae</taxon>
        <taxon>Selenomonas</taxon>
    </lineage>
</organism>